<protein>
    <recommendedName>
        <fullName evidence="5 11">2-dehydropantoate 2-reductase</fullName>
        <ecNumber evidence="4 11">1.1.1.169</ecNumber>
    </recommendedName>
    <alternativeName>
        <fullName evidence="9 11">Ketopantoate reductase</fullName>
    </alternativeName>
</protein>
<dbReference type="GO" id="GO:0005737">
    <property type="term" value="C:cytoplasm"/>
    <property type="evidence" value="ECO:0007669"/>
    <property type="project" value="TreeGrafter"/>
</dbReference>
<evidence type="ECO:0000313" key="14">
    <source>
        <dbReference type="EMBL" id="MBJ8337635.1"/>
    </source>
</evidence>
<comment type="caution">
    <text evidence="14">The sequence shown here is derived from an EMBL/GenBank/DDBJ whole genome shotgun (WGS) entry which is preliminary data.</text>
</comment>
<dbReference type="Pfam" id="PF02558">
    <property type="entry name" value="ApbA"/>
    <property type="match status" value="1"/>
</dbReference>
<comment type="pathway">
    <text evidence="2 11">Cofactor biosynthesis; (R)-pantothenate biosynthesis; (R)-pantoate from 3-methyl-2-oxobutanoate: step 2/2.</text>
</comment>
<evidence type="ECO:0000256" key="9">
    <source>
        <dbReference type="ARBA" id="ARBA00032024"/>
    </source>
</evidence>
<proteinExistence type="inferred from homology"/>
<dbReference type="RefSeq" id="WP_199701430.1">
    <property type="nucleotide sequence ID" value="NZ_JAEMNV010000001.1"/>
</dbReference>
<dbReference type="InterPro" id="IPR008927">
    <property type="entry name" value="6-PGluconate_DH-like_C_sf"/>
</dbReference>
<evidence type="ECO:0000259" key="13">
    <source>
        <dbReference type="Pfam" id="PF08546"/>
    </source>
</evidence>
<dbReference type="Gene3D" id="3.40.50.720">
    <property type="entry name" value="NAD(P)-binding Rossmann-like Domain"/>
    <property type="match status" value="1"/>
</dbReference>
<dbReference type="SUPFAM" id="SSF48179">
    <property type="entry name" value="6-phosphogluconate dehydrogenase C-terminal domain-like"/>
    <property type="match status" value="1"/>
</dbReference>
<dbReference type="InterPro" id="IPR003710">
    <property type="entry name" value="ApbA"/>
</dbReference>
<reference evidence="14" key="1">
    <citation type="submission" date="2020-12" db="EMBL/GenBank/DDBJ databases">
        <title>Antrihabitans popcorni sp. nov. and Antrihabitans auranticaus sp. nov., isolated from a larva cave.</title>
        <authorList>
            <person name="Lee S.D."/>
            <person name="Kim I.S."/>
        </authorList>
    </citation>
    <scope>NUCLEOTIDE SEQUENCE</scope>
    <source>
        <strain evidence="14">YC3-6</strain>
    </source>
</reference>
<dbReference type="Proteomes" id="UP000655868">
    <property type="component" value="Unassembled WGS sequence"/>
</dbReference>
<name>A0A934U0G6_9NOCA</name>
<gene>
    <name evidence="14" type="ORF">JGU71_01935</name>
</gene>
<feature type="domain" description="Ketopantoate reductase N-terminal" evidence="12">
    <location>
        <begin position="7"/>
        <end position="157"/>
    </location>
</feature>
<dbReference type="InterPro" id="IPR050838">
    <property type="entry name" value="Ketopantoate_reductase"/>
</dbReference>
<dbReference type="InterPro" id="IPR013328">
    <property type="entry name" value="6PGD_dom2"/>
</dbReference>
<accession>A0A934U0G6</accession>
<dbReference type="Gene3D" id="1.10.1040.10">
    <property type="entry name" value="N-(1-d-carboxylethyl)-l-norvaline Dehydrogenase, domain 2"/>
    <property type="match status" value="1"/>
</dbReference>
<evidence type="ECO:0000256" key="7">
    <source>
        <dbReference type="ARBA" id="ARBA00022857"/>
    </source>
</evidence>
<keyword evidence="7 11" id="KW-0521">NADP</keyword>
<keyword evidence="6 11" id="KW-0566">Pantothenate biosynthesis</keyword>
<comment type="function">
    <text evidence="1 11">Catalyzes the NADPH-dependent reduction of ketopantoate into pantoic acid.</text>
</comment>
<evidence type="ECO:0000256" key="5">
    <source>
        <dbReference type="ARBA" id="ARBA00019465"/>
    </source>
</evidence>
<comment type="catalytic activity">
    <reaction evidence="10 11">
        <text>(R)-pantoate + NADP(+) = 2-dehydropantoate + NADPH + H(+)</text>
        <dbReference type="Rhea" id="RHEA:16233"/>
        <dbReference type="ChEBI" id="CHEBI:11561"/>
        <dbReference type="ChEBI" id="CHEBI:15378"/>
        <dbReference type="ChEBI" id="CHEBI:15980"/>
        <dbReference type="ChEBI" id="CHEBI:57783"/>
        <dbReference type="ChEBI" id="CHEBI:58349"/>
        <dbReference type="EC" id="1.1.1.169"/>
    </reaction>
</comment>
<dbReference type="NCBIfam" id="NF006083">
    <property type="entry name" value="PRK08229.1"/>
    <property type="match status" value="1"/>
</dbReference>
<dbReference type="EMBL" id="JAEMNV010000001">
    <property type="protein sequence ID" value="MBJ8337635.1"/>
    <property type="molecule type" value="Genomic_DNA"/>
</dbReference>
<evidence type="ECO:0000256" key="4">
    <source>
        <dbReference type="ARBA" id="ARBA00013014"/>
    </source>
</evidence>
<dbReference type="PANTHER" id="PTHR43765">
    <property type="entry name" value="2-DEHYDROPANTOATE 2-REDUCTASE-RELATED"/>
    <property type="match status" value="1"/>
</dbReference>
<evidence type="ECO:0000256" key="8">
    <source>
        <dbReference type="ARBA" id="ARBA00023002"/>
    </source>
</evidence>
<dbReference type="AlphaFoldDB" id="A0A934U0G6"/>
<keyword evidence="15" id="KW-1185">Reference proteome</keyword>
<sequence length="345" mass="37196">MANDFEICVFGAGNIGCYVGGRLAGARAKVSLVGRPAIVEEVATHGLHLTDLHGADIEVRPAQLRFDTAPNRASRADLILVSVKAGSTDEAGRSLASLVRPGTVVISLQNGVRNADVLREHLPECIVLSSMVMYNVSHRGEGRFHQGTEGEIIVSDHPALDRFASTFRNAGLPLLREADLTRVMWAKLLLNLNNPINALSGVPLKEELSQRKYRKCIGMAQLEALAILKAAGIRPARLTSVPPALMARLLGVSNFLFKGVAQSVLEIDPLARTSMLDDLELGRKSEIDYICGEVVRLGEQVGRTAPVNARLTELIKVAENGGRRHWSGAELLKTLKASGKSAPVR</sequence>
<evidence type="ECO:0000313" key="15">
    <source>
        <dbReference type="Proteomes" id="UP000655868"/>
    </source>
</evidence>
<evidence type="ECO:0000256" key="1">
    <source>
        <dbReference type="ARBA" id="ARBA00002919"/>
    </source>
</evidence>
<evidence type="ECO:0000259" key="12">
    <source>
        <dbReference type="Pfam" id="PF02558"/>
    </source>
</evidence>
<dbReference type="InterPro" id="IPR013332">
    <property type="entry name" value="KPR_N"/>
</dbReference>
<keyword evidence="8 11" id="KW-0560">Oxidoreductase</keyword>
<dbReference type="NCBIfam" id="TIGR00745">
    <property type="entry name" value="apbA_panE"/>
    <property type="match status" value="1"/>
</dbReference>
<dbReference type="GO" id="GO:0015940">
    <property type="term" value="P:pantothenate biosynthetic process"/>
    <property type="evidence" value="ECO:0007669"/>
    <property type="project" value="UniProtKB-KW"/>
</dbReference>
<feature type="domain" description="Ketopantoate reductase C-terminal" evidence="13">
    <location>
        <begin position="180"/>
        <end position="318"/>
    </location>
</feature>
<evidence type="ECO:0000256" key="10">
    <source>
        <dbReference type="ARBA" id="ARBA00048793"/>
    </source>
</evidence>
<evidence type="ECO:0000256" key="3">
    <source>
        <dbReference type="ARBA" id="ARBA00007870"/>
    </source>
</evidence>
<dbReference type="SUPFAM" id="SSF51735">
    <property type="entry name" value="NAD(P)-binding Rossmann-fold domains"/>
    <property type="match status" value="1"/>
</dbReference>
<dbReference type="InterPro" id="IPR036291">
    <property type="entry name" value="NAD(P)-bd_dom_sf"/>
</dbReference>
<dbReference type="PANTHER" id="PTHR43765:SF2">
    <property type="entry name" value="2-DEHYDROPANTOATE 2-REDUCTASE"/>
    <property type="match status" value="1"/>
</dbReference>
<dbReference type="GO" id="GO:0050661">
    <property type="term" value="F:NADP binding"/>
    <property type="evidence" value="ECO:0007669"/>
    <property type="project" value="TreeGrafter"/>
</dbReference>
<dbReference type="Pfam" id="PF08546">
    <property type="entry name" value="ApbA_C"/>
    <property type="match status" value="1"/>
</dbReference>
<evidence type="ECO:0000256" key="2">
    <source>
        <dbReference type="ARBA" id="ARBA00004994"/>
    </source>
</evidence>
<organism evidence="14 15">
    <name type="scientific">Antrihabitans stalagmiti</name>
    <dbReference type="NCBI Taxonomy" id="2799499"/>
    <lineage>
        <taxon>Bacteria</taxon>
        <taxon>Bacillati</taxon>
        <taxon>Actinomycetota</taxon>
        <taxon>Actinomycetes</taxon>
        <taxon>Mycobacteriales</taxon>
        <taxon>Nocardiaceae</taxon>
        <taxon>Antrihabitans</taxon>
    </lineage>
</organism>
<evidence type="ECO:0000256" key="11">
    <source>
        <dbReference type="RuleBase" id="RU362068"/>
    </source>
</evidence>
<evidence type="ECO:0000256" key="6">
    <source>
        <dbReference type="ARBA" id="ARBA00022655"/>
    </source>
</evidence>
<dbReference type="InterPro" id="IPR013752">
    <property type="entry name" value="KPA_reductase"/>
</dbReference>
<comment type="similarity">
    <text evidence="3 11">Belongs to the ketopantoate reductase family.</text>
</comment>
<dbReference type="GO" id="GO:0008677">
    <property type="term" value="F:2-dehydropantoate 2-reductase activity"/>
    <property type="evidence" value="ECO:0007669"/>
    <property type="project" value="UniProtKB-EC"/>
</dbReference>
<dbReference type="EC" id="1.1.1.169" evidence="4 11"/>